<dbReference type="InterPro" id="IPR039524">
    <property type="entry name" value="PIGO/GPI13"/>
</dbReference>
<evidence type="ECO:0000256" key="7">
    <source>
        <dbReference type="ARBA" id="ARBA00022692"/>
    </source>
</evidence>
<evidence type="ECO:0000256" key="13">
    <source>
        <dbReference type="SAM" id="Phobius"/>
    </source>
</evidence>
<evidence type="ECO:0000256" key="1">
    <source>
        <dbReference type="ARBA" id="ARBA00004477"/>
    </source>
</evidence>
<feature type="region of interest" description="Disordered" evidence="12">
    <location>
        <begin position="980"/>
        <end position="1015"/>
    </location>
</feature>
<dbReference type="Gene3D" id="3.40.50.1820">
    <property type="entry name" value="alpha/beta hydrolase"/>
    <property type="match status" value="1"/>
</dbReference>
<dbReference type="InterPro" id="IPR029058">
    <property type="entry name" value="AB_hydrolase_fold"/>
</dbReference>
<comment type="caution">
    <text evidence="15">The sequence shown here is derived from an EMBL/GenBank/DDBJ whole genome shotgun (WGS) entry which is preliminary data.</text>
</comment>
<feature type="region of interest" description="Disordered" evidence="12">
    <location>
        <begin position="538"/>
        <end position="557"/>
    </location>
</feature>
<feature type="compositionally biased region" description="Basic and acidic residues" evidence="12">
    <location>
        <begin position="363"/>
        <end position="392"/>
    </location>
</feature>
<keyword evidence="7 13" id="KW-0812">Transmembrane</keyword>
<dbReference type="InterPro" id="IPR037675">
    <property type="entry name" value="PIG-O_N"/>
</dbReference>
<feature type="transmembrane region" description="Helical" evidence="13">
    <location>
        <begin position="1517"/>
        <end position="1538"/>
    </location>
</feature>
<keyword evidence="16" id="KW-1185">Reference proteome</keyword>
<proteinExistence type="inferred from homology"/>
<dbReference type="PANTHER" id="PTHR23071">
    <property type="entry name" value="PHOSPHATIDYLINOSITOL GLYCAN"/>
    <property type="match status" value="1"/>
</dbReference>
<feature type="transmembrane region" description="Helical" evidence="13">
    <location>
        <begin position="1816"/>
        <end position="1833"/>
    </location>
</feature>
<evidence type="ECO:0000313" key="16">
    <source>
        <dbReference type="Proteomes" id="UP000286921"/>
    </source>
</evidence>
<dbReference type="SUPFAM" id="SSF53649">
    <property type="entry name" value="Alkaline phosphatase-like"/>
    <property type="match status" value="1"/>
</dbReference>
<comment type="subcellular location">
    <subcellularLocation>
        <location evidence="1">Endoplasmic reticulum membrane</location>
        <topology evidence="1">Multi-pass membrane protein</topology>
    </subcellularLocation>
</comment>
<feature type="compositionally biased region" description="Polar residues" evidence="12">
    <location>
        <begin position="501"/>
        <end position="512"/>
    </location>
</feature>
<feature type="transmembrane region" description="Helical" evidence="13">
    <location>
        <begin position="1550"/>
        <end position="1574"/>
    </location>
</feature>
<accession>A0A401KKC2</accession>
<dbReference type="GO" id="GO:0016747">
    <property type="term" value="F:acyltransferase activity, transferring groups other than amino-acyl groups"/>
    <property type="evidence" value="ECO:0007669"/>
    <property type="project" value="InterPro"/>
</dbReference>
<comment type="pathway">
    <text evidence="2">Glycolipid biosynthesis; glycosylphosphatidylinositol-anchor biosynthesis.</text>
</comment>
<organism evidence="15 16">
    <name type="scientific">Aspergillus awamori</name>
    <name type="common">Black koji mold</name>
    <dbReference type="NCBI Taxonomy" id="105351"/>
    <lineage>
        <taxon>Eukaryota</taxon>
        <taxon>Fungi</taxon>
        <taxon>Dikarya</taxon>
        <taxon>Ascomycota</taxon>
        <taxon>Pezizomycotina</taxon>
        <taxon>Eurotiomycetes</taxon>
        <taxon>Eurotiomycetidae</taxon>
        <taxon>Eurotiales</taxon>
        <taxon>Aspergillaceae</taxon>
        <taxon>Aspergillus</taxon>
    </lineage>
</organism>
<keyword evidence="5" id="KW-0337">GPI-anchor biosynthesis</keyword>
<dbReference type="EMBL" id="BDHI01000002">
    <property type="protein sequence ID" value="GCB19860.1"/>
    <property type="molecule type" value="Genomic_DNA"/>
</dbReference>
<comment type="similarity">
    <text evidence="3">Belongs to the AB hydrolase superfamily. MetX family.</text>
</comment>
<evidence type="ECO:0000259" key="14">
    <source>
        <dbReference type="Pfam" id="PF00561"/>
    </source>
</evidence>
<dbReference type="InterPro" id="IPR000073">
    <property type="entry name" value="AB_hydrolase_1"/>
</dbReference>
<keyword evidence="8" id="KW-0256">Endoplasmic reticulum</keyword>
<name>A0A401KKC2_ASPAW</name>
<feature type="transmembrane region" description="Helical" evidence="13">
    <location>
        <begin position="1677"/>
        <end position="1700"/>
    </location>
</feature>
<dbReference type="Pfam" id="PF00561">
    <property type="entry name" value="Abhydrolase_1"/>
    <property type="match status" value="1"/>
</dbReference>
<evidence type="ECO:0000256" key="6">
    <source>
        <dbReference type="ARBA" id="ARBA00022679"/>
    </source>
</evidence>
<feature type="transmembrane region" description="Helical" evidence="13">
    <location>
        <begin position="1912"/>
        <end position="1935"/>
    </location>
</feature>
<feature type="transmembrane region" description="Helical" evidence="13">
    <location>
        <begin position="1862"/>
        <end position="1882"/>
    </location>
</feature>
<feature type="transmembrane region" description="Helical" evidence="13">
    <location>
        <begin position="1608"/>
        <end position="1625"/>
    </location>
</feature>
<feature type="region of interest" description="Disordered" evidence="12">
    <location>
        <begin position="446"/>
        <end position="528"/>
    </location>
</feature>
<feature type="transmembrane region" description="Helical" evidence="13">
    <location>
        <begin position="1637"/>
        <end position="1656"/>
    </location>
</feature>
<dbReference type="NCBIfam" id="TIGR01392">
    <property type="entry name" value="homoserO_Ac_trn"/>
    <property type="match status" value="1"/>
</dbReference>
<evidence type="ECO:0000256" key="4">
    <source>
        <dbReference type="ARBA" id="ARBA00008695"/>
    </source>
</evidence>
<keyword evidence="6 15" id="KW-0808">Transferase</keyword>
<reference evidence="15 16" key="1">
    <citation type="submission" date="2016-09" db="EMBL/GenBank/DDBJ databases">
        <title>Aspergillus awamori IFM 58123T.</title>
        <authorList>
            <person name="Kusuya Y."/>
            <person name="Shimizu M."/>
            <person name="Takahashi H."/>
            <person name="Yaguchi T."/>
        </authorList>
    </citation>
    <scope>NUCLEOTIDE SEQUENCE [LARGE SCALE GENOMIC DNA]</scope>
    <source>
        <strain evidence="15 16">IFM 58123</strain>
    </source>
</reference>
<dbReference type="NCBIfam" id="NF001209">
    <property type="entry name" value="PRK00175.1"/>
    <property type="match status" value="1"/>
</dbReference>
<feature type="transmembrane region" description="Helical" evidence="13">
    <location>
        <begin position="1712"/>
        <end position="1731"/>
    </location>
</feature>
<feature type="transmembrane region" description="Helical" evidence="13">
    <location>
        <begin position="1580"/>
        <end position="1601"/>
    </location>
</feature>
<dbReference type="Pfam" id="PF01663">
    <property type="entry name" value="Phosphodiest"/>
    <property type="match status" value="1"/>
</dbReference>
<dbReference type="GO" id="GO:0051377">
    <property type="term" value="F:mannose-ethanolamine phosphotransferase activity"/>
    <property type="evidence" value="ECO:0007669"/>
    <property type="project" value="InterPro"/>
</dbReference>
<feature type="transmembrane region" description="Helical" evidence="13">
    <location>
        <begin position="1955"/>
        <end position="1980"/>
    </location>
</feature>
<evidence type="ECO:0000256" key="12">
    <source>
        <dbReference type="SAM" id="MobiDB-lite"/>
    </source>
</evidence>
<evidence type="ECO:0000256" key="8">
    <source>
        <dbReference type="ARBA" id="ARBA00022824"/>
    </source>
</evidence>
<dbReference type="Proteomes" id="UP000286921">
    <property type="component" value="Unassembled WGS sequence"/>
</dbReference>
<evidence type="ECO:0000313" key="15">
    <source>
        <dbReference type="EMBL" id="GCB19860.1"/>
    </source>
</evidence>
<dbReference type="STRING" id="105351.A0A401KKC2"/>
<dbReference type="InterPro" id="IPR002591">
    <property type="entry name" value="Phosphodiest/P_Trfase"/>
</dbReference>
<evidence type="ECO:0000256" key="3">
    <source>
        <dbReference type="ARBA" id="ARBA00006886"/>
    </source>
</evidence>
<feature type="compositionally biased region" description="Polar residues" evidence="12">
    <location>
        <begin position="538"/>
        <end position="556"/>
    </location>
</feature>
<evidence type="ECO:0000256" key="2">
    <source>
        <dbReference type="ARBA" id="ARBA00004687"/>
    </source>
</evidence>
<dbReference type="PANTHER" id="PTHR23071:SF1">
    <property type="entry name" value="GPI ETHANOLAMINE PHOSPHATE TRANSFERASE 3"/>
    <property type="match status" value="1"/>
</dbReference>
<dbReference type="FunFam" id="3.40.50.1820:FF:000099">
    <property type="entry name" value="Homoserine O-acetyltransferase"/>
    <property type="match status" value="1"/>
</dbReference>
<gene>
    <name evidence="15" type="ORF">AAWM_02745</name>
</gene>
<feature type="transmembrane region" description="Helical" evidence="13">
    <location>
        <begin position="1484"/>
        <end position="1505"/>
    </location>
</feature>
<feature type="domain" description="AB hydrolase-1" evidence="14">
    <location>
        <begin position="595"/>
        <end position="958"/>
    </location>
</feature>
<evidence type="ECO:0000256" key="10">
    <source>
        <dbReference type="ARBA" id="ARBA00023136"/>
    </source>
</evidence>
<feature type="compositionally biased region" description="Polar residues" evidence="12">
    <location>
        <begin position="319"/>
        <end position="337"/>
    </location>
</feature>
<dbReference type="GO" id="GO:0006506">
    <property type="term" value="P:GPI anchor biosynthetic process"/>
    <property type="evidence" value="ECO:0007669"/>
    <property type="project" value="UniProtKB-UniPathway"/>
</dbReference>
<dbReference type="InterPro" id="IPR017850">
    <property type="entry name" value="Alkaline_phosphatase_core_sf"/>
</dbReference>
<dbReference type="UniPathway" id="UPA00196"/>
<keyword evidence="11" id="KW-0325">Glycoprotein</keyword>
<feature type="compositionally biased region" description="Polar residues" evidence="12">
    <location>
        <begin position="981"/>
        <end position="996"/>
    </location>
</feature>
<feature type="compositionally biased region" description="Polar residues" evidence="12">
    <location>
        <begin position="464"/>
        <end position="477"/>
    </location>
</feature>
<evidence type="ECO:0000256" key="9">
    <source>
        <dbReference type="ARBA" id="ARBA00022989"/>
    </source>
</evidence>
<dbReference type="CDD" id="cd16023">
    <property type="entry name" value="GPI_EPT_3"/>
    <property type="match status" value="1"/>
</dbReference>
<feature type="region of interest" description="Disordered" evidence="12">
    <location>
        <begin position="253"/>
        <end position="404"/>
    </location>
</feature>
<feature type="compositionally biased region" description="Basic and acidic residues" evidence="12">
    <location>
        <begin position="277"/>
        <end position="288"/>
    </location>
</feature>
<feature type="transmembrane region" description="Helical" evidence="13">
    <location>
        <begin position="1752"/>
        <end position="1772"/>
    </location>
</feature>
<dbReference type="SUPFAM" id="SSF53474">
    <property type="entry name" value="alpha/beta-Hydrolases"/>
    <property type="match status" value="1"/>
</dbReference>
<sequence length="2036" mass="223834">MELINNGADYTIEDCQMALKTAFFEREYDKTLGKTAQLIDEERRRILHVDQLLLQFDNENLQLQLKQFKQDLARARDAELDIRNLLQDTIQERDQLQSSAHTATHEIESLRRELASMNSTTAESRTLVTEKLRLTKELANMQSEVHRLQLQENSFQALVTEKQELTRHLNTLKVEFENEKRAHRSTMAQGAQQADEISVLTAKLEEQRKQIAAEARKVSATQQPNNTWQSEKAALEDKVDSLNRMLRTLKDQLRQAQTSSQTNSRFDNGKSSGPVEQTRKVPLKDFSSRFDPGLDIATPGAVRVKEGKRQPTALPGQKSAFSITPFLNRTNGNQDTSGDGPENSGGADHLNSDDESALETSYLEDKLHVKQSEAEPRERRPIQAKQRLDKPKPAMNPKKGSGLILDDIDDDSDIGSIGALVAGQPQVRTKRRKLGAQSKTILDEEEELEPENIRKPGRKIGLSTGHTTSLQTAQSGPTRGFGGFGGFSPLKKERKRPALHTTRSQKSQSVPASNAAARDSSNPAMSFPCLDAQDAKSAQLSARSLQSGPEPSYTTGHHQKFHCEQPLLLDWGGILPEFDIAYESWGQLNSDKSNAILLHTGLSASSHAHSTDANPKPGWWEKFIGPGKPLDTDKYFVICTNVVGGCYGSTGPSSIDPSDGKRYATRFPILTIDDMVRAQFRLLDSLGISKLYASVGSSMGGMQSLAAGVLFPEKVGKIISISGCARSHPYSIAMRHTQRQVLMMDPKWARGFYYDSIPPHSGMKLAREIATVTYRSGPEWEMRFGRKRADPNKQPALCPDFLIETYLDHAGEKFCLEYDPNSLLYISKAMDLFDLGHAHQTQTKARRAEFEAKIANGGKALRESNIACSLTLPEAPYEEQPSVTASAPAMDQAVGGGDLGTDAPPQDLVAGLAPLKNHPVLVMGVASDILFPAWQQREIAQTLRATGNKNVEHIELGEDVSLFGHDTFLLDLKNIGGLESPTLSDSRNTGPVLSSRSPERNEHRKPQVPKALAGGSAQDKYIQGLESEFKLKHLGVLGVLGWILFLHVVGIFFFTKGFLLTRMVLEHKSSCDVLPFDGAATVGKKVDGCWHQKSFDKAVVIIIDALRYDFTVPFAPSAEGESAQLFHDRLPVLYETAVNTPENAFLLPFIADPPTTTLQRLKGLTTGTLPTFIDAGSNFAGTAIDEDNLVAQLRAAGKTLVQLGDDTWHALFPGYFDPNLTRAFDSFNVWDLHTVDNGVTTNLLPLLHPENSTKWDVIFGHYLGVDHAGHRYGPNHQAMAAKLDEMDRVIREIITKLDDKTLLVVMGDHGMDSKGDHGGESNDEVDAALWMYSKRGIFGRTSAETARPPMLARERFVPQIDLVPTLSLLLGMPIPFNNLGSPIEEAFIGPKGNDWKNVMSVNRLTSAQIKRYQREYTASRGIEDSHQFQSEDLWRAAENSWQKLPRIGRPSQATLLSISESYKEYQRHTLQLCRSLWAKFDVPSMLQGVAVLFAGIVLLVFYARSLKADQTDITKPLLTLVGAGSAVGVVVGAFLSFSGVAEMPVTESSALLAAVGSIVGASWTIFGGSAGVSVPLPSSLWGWLAVTFTITQSIGFASNSYTIWEDEILLFFLSTFGVLAGVSSMRQKSTADRVLGVYHSILFVILGRIASFSRLCREEQMPFCRSTYYASATSSTSAPWQLAVPFLVALILPTVVRSFYAGSKSYEGAATLWIGLGFRLGLFITSVFWVLEGADDGEWLPLSKETLKSVRVFLAQLVLALAFAAGTTAFIYSKPCISINVSQGNAEPESKGKNLAPPQPAGRTTVTILGFGNVHGTRYFLLVVNFCLGIILLQKPMGQGAMGLLLWQILSLLEILDTNGLVLGNSAIGPIVLALLGSFYYFKTGHQATLSSIQWETAFIPLSSVQYPWSPIVVILNTFGAQILTAIAVPLTVLWKRPLQLSDQSSSSPKSSNPSIRLLSDVVRAACTYILYFATINLATTMWAGHLRRHLMLYRIFSPRFMMGATVLGVVDIVLIIFSVAGVRWSTLSVGEIFGW</sequence>
<keyword evidence="10 13" id="KW-0472">Membrane</keyword>
<comment type="similarity">
    <text evidence="4">Belongs to the PIGG/PIGN/PIGO family. PIGO subfamily.</text>
</comment>
<evidence type="ECO:0000256" key="11">
    <source>
        <dbReference type="ARBA" id="ARBA00023180"/>
    </source>
</evidence>
<dbReference type="InterPro" id="IPR008220">
    <property type="entry name" value="HAT_MetX-like"/>
</dbReference>
<feature type="transmembrane region" description="Helical" evidence="13">
    <location>
        <begin position="2001"/>
        <end position="2021"/>
    </location>
</feature>
<dbReference type="GO" id="GO:0005789">
    <property type="term" value="C:endoplasmic reticulum membrane"/>
    <property type="evidence" value="ECO:0007669"/>
    <property type="project" value="UniProtKB-SubCell"/>
</dbReference>
<protein>
    <submittedName>
        <fullName evidence="15">Probable serine-O-acetyltransferase cys2</fullName>
    </submittedName>
</protein>
<feature type="compositionally biased region" description="Polar residues" evidence="12">
    <location>
        <begin position="254"/>
        <end position="275"/>
    </location>
</feature>
<keyword evidence="9 13" id="KW-1133">Transmembrane helix</keyword>
<dbReference type="Gene3D" id="3.40.720.10">
    <property type="entry name" value="Alkaline Phosphatase, subunit A"/>
    <property type="match status" value="1"/>
</dbReference>
<evidence type="ECO:0000256" key="5">
    <source>
        <dbReference type="ARBA" id="ARBA00022502"/>
    </source>
</evidence>
<dbReference type="HAMAP" id="MF_00296">
    <property type="entry name" value="MetX_acyltransf"/>
    <property type="match status" value="1"/>
</dbReference>